<gene>
    <name evidence="3" type="primary">ISOC1</name>
</gene>
<dbReference type="InterPro" id="IPR000868">
    <property type="entry name" value="Isochorismatase-like_dom"/>
</dbReference>
<dbReference type="InterPro" id="IPR050993">
    <property type="entry name" value="Isochorismatase_domain"/>
</dbReference>
<dbReference type="AlphaFoldDB" id="T2M8C7"/>
<dbReference type="FunFam" id="3.40.50.850:FF:000001">
    <property type="entry name" value="Isochorismatase domain-containing protein 1"/>
    <property type="match status" value="1"/>
</dbReference>
<name>T2M8C7_HYDVU</name>
<dbReference type="InterPro" id="IPR036380">
    <property type="entry name" value="Isochorismatase-like_sf"/>
</dbReference>
<accession>T2M8C7</accession>
<sequence length="285" mass="32219">MEAKDPDGGQDELWLTLESMGYSRKLNLIKGMTVIKARVDCSKSVNLKSNRESLDVCEKIGVKEMKIVHHLTVVDPAKPTQLHYVEMSAQIRHIGKLSLESTAFLLCDIQEKFRSSIQYFSEICVVAQRLVTAAKLLDIPVVGTEQYPKGLGHIVEEIDTSKMKIFEKTKFSMSLPEVHSYLEEVRPNLKSVVLFGIEAHVCVMQTALDLLEKNYEVHIVVDCSSSRTMTDRLFGFERIRQSGGFITTSEAVLFMLLQDAKHPKFREVQKLVMESAPFQALVPKV</sequence>
<organism evidence="3">
    <name type="scientific">Hydra vulgaris</name>
    <name type="common">Hydra</name>
    <name type="synonym">Hydra attenuata</name>
    <dbReference type="NCBI Taxonomy" id="6087"/>
    <lineage>
        <taxon>Eukaryota</taxon>
        <taxon>Metazoa</taxon>
        <taxon>Cnidaria</taxon>
        <taxon>Hydrozoa</taxon>
        <taxon>Hydroidolina</taxon>
        <taxon>Anthoathecata</taxon>
        <taxon>Aplanulata</taxon>
        <taxon>Hydridae</taxon>
        <taxon>Hydra</taxon>
    </lineage>
</organism>
<evidence type="ECO:0000313" key="3">
    <source>
        <dbReference type="EMBL" id="CDG68175.1"/>
    </source>
</evidence>
<dbReference type="PANTHER" id="PTHR14119">
    <property type="entry name" value="HYDROLASE"/>
    <property type="match status" value="1"/>
</dbReference>
<feature type="non-terminal residue" evidence="3">
    <location>
        <position position="1"/>
    </location>
</feature>
<comment type="similarity">
    <text evidence="1">Belongs to the isochorismatase family.</text>
</comment>
<dbReference type="Pfam" id="PF00857">
    <property type="entry name" value="Isochorismatase"/>
    <property type="match status" value="1"/>
</dbReference>
<feature type="domain" description="Isochorismatase-like" evidence="2">
    <location>
        <begin position="102"/>
        <end position="250"/>
    </location>
</feature>
<dbReference type="PANTHER" id="PTHR14119:SF3">
    <property type="entry name" value="ISOCHORISMATASE DOMAIN-CONTAINING PROTEIN 2"/>
    <property type="match status" value="1"/>
</dbReference>
<dbReference type="EMBL" id="HAAD01001943">
    <property type="protein sequence ID" value="CDG68175.1"/>
    <property type="molecule type" value="mRNA"/>
</dbReference>
<evidence type="ECO:0000259" key="2">
    <source>
        <dbReference type="Pfam" id="PF00857"/>
    </source>
</evidence>
<protein>
    <submittedName>
        <fullName evidence="3">Isochorismatase domain-containing protein 1</fullName>
    </submittedName>
</protein>
<proteinExistence type="evidence at transcript level"/>
<evidence type="ECO:0000256" key="1">
    <source>
        <dbReference type="ARBA" id="ARBA00006336"/>
    </source>
</evidence>
<dbReference type="Gene3D" id="3.40.50.850">
    <property type="entry name" value="Isochorismatase-like"/>
    <property type="match status" value="1"/>
</dbReference>
<reference evidence="3" key="1">
    <citation type="journal article" date="2013" name="Genome Biol. Evol.">
        <title>Punctuated emergences of genetic and phenotypic innovations in eumetazoan, bilaterian, euteleostome, and hominidae ancestors.</title>
        <authorList>
            <person name="Wenger Y."/>
            <person name="Galliot B."/>
        </authorList>
    </citation>
    <scope>NUCLEOTIDE SEQUENCE</scope>
    <source>
        <tissue evidence="3">Whole animals</tissue>
    </source>
</reference>
<dbReference type="OrthoDB" id="269496at2759"/>
<dbReference type="CDD" id="cd01012">
    <property type="entry name" value="YcaC_related"/>
    <property type="match status" value="1"/>
</dbReference>
<dbReference type="SUPFAM" id="SSF52499">
    <property type="entry name" value="Isochorismatase-like hydrolases"/>
    <property type="match status" value="1"/>
</dbReference>